<feature type="compositionally biased region" description="Low complexity" evidence="4">
    <location>
        <begin position="22"/>
        <end position="47"/>
    </location>
</feature>
<accession>A0AAE1J9N8</accession>
<organism evidence="6 7">
    <name type="scientific">Acacia crassicarpa</name>
    <name type="common">northern wattle</name>
    <dbReference type="NCBI Taxonomy" id="499986"/>
    <lineage>
        <taxon>Eukaryota</taxon>
        <taxon>Viridiplantae</taxon>
        <taxon>Streptophyta</taxon>
        <taxon>Embryophyta</taxon>
        <taxon>Tracheophyta</taxon>
        <taxon>Spermatophyta</taxon>
        <taxon>Magnoliopsida</taxon>
        <taxon>eudicotyledons</taxon>
        <taxon>Gunneridae</taxon>
        <taxon>Pentapetalae</taxon>
        <taxon>rosids</taxon>
        <taxon>fabids</taxon>
        <taxon>Fabales</taxon>
        <taxon>Fabaceae</taxon>
        <taxon>Caesalpinioideae</taxon>
        <taxon>mimosoid clade</taxon>
        <taxon>Acacieae</taxon>
        <taxon>Acacia</taxon>
    </lineage>
</organism>
<feature type="compositionally biased region" description="Basic residues" evidence="4">
    <location>
        <begin position="53"/>
        <end position="62"/>
    </location>
</feature>
<feature type="domain" description="CCT" evidence="5">
    <location>
        <begin position="357"/>
        <end position="399"/>
    </location>
</feature>
<evidence type="ECO:0000256" key="1">
    <source>
        <dbReference type="ARBA" id="ARBA00004123"/>
    </source>
</evidence>
<reference evidence="6" key="1">
    <citation type="submission" date="2023-10" db="EMBL/GenBank/DDBJ databases">
        <title>Chromosome-level genome of the transformable northern wattle, Acacia crassicarpa.</title>
        <authorList>
            <person name="Massaro I."/>
            <person name="Sinha N.R."/>
            <person name="Poethig S."/>
            <person name="Leichty A.R."/>
        </authorList>
    </citation>
    <scope>NUCLEOTIDE SEQUENCE</scope>
    <source>
        <strain evidence="6">Acra3RX</strain>
        <tissue evidence="6">Leaf</tissue>
    </source>
</reference>
<dbReference type="InterPro" id="IPR052453">
    <property type="entry name" value="CONSTANS-like_ZF"/>
</dbReference>
<evidence type="ECO:0000313" key="7">
    <source>
        <dbReference type="Proteomes" id="UP001293593"/>
    </source>
</evidence>
<dbReference type="PANTHER" id="PTHR31874">
    <property type="entry name" value="CCT MOTIF FAMILY PROTEIN, EXPRESSED"/>
    <property type="match status" value="1"/>
</dbReference>
<dbReference type="Pfam" id="PF06203">
    <property type="entry name" value="CCT"/>
    <property type="match status" value="1"/>
</dbReference>
<feature type="region of interest" description="Disordered" evidence="4">
    <location>
        <begin position="383"/>
        <end position="422"/>
    </location>
</feature>
<dbReference type="AlphaFoldDB" id="A0AAE1J9N8"/>
<dbReference type="GO" id="GO:0006355">
    <property type="term" value="P:regulation of DNA-templated transcription"/>
    <property type="evidence" value="ECO:0007669"/>
    <property type="project" value="TreeGrafter"/>
</dbReference>
<protein>
    <recommendedName>
        <fullName evidence="5">CCT domain-containing protein</fullName>
    </recommendedName>
</protein>
<evidence type="ECO:0000259" key="5">
    <source>
        <dbReference type="PROSITE" id="PS51017"/>
    </source>
</evidence>
<dbReference type="PROSITE" id="PS51017">
    <property type="entry name" value="CCT"/>
    <property type="match status" value="1"/>
</dbReference>
<evidence type="ECO:0000313" key="6">
    <source>
        <dbReference type="EMBL" id="KAK4265578.1"/>
    </source>
</evidence>
<sequence>MSACLSGASGRTYGFDFDFVKSPSTSTRTSQTSSSPSSTISESSDSPLAISTRKSRTPRKRPNQTYNEAAAMLSTAYPNLFPSDSLKKPGKFTKTTDNFADESSELFFPFQVFDTSSFLIHRQAIQQKAGGSFPVEPKAVNLTEKACQSPGEISSRVTTTQDFEDDCQEDFDAESILDEEIGEGIDSIMGSRAEDSHDASCHDELVNPQTVDSSGFNFGGKFDFRPRALRGVDEGNYCWGFPAVVNMLEISPEVKKPTPPASVSPEKKKKKMKKVEKLMNIESKIPELPKESSIPKAKSNPGLLLKLDHNEVLNAWSDRSSPFTGDSPASNVAGNDIAARLAEIDLLWESGEGGVMREASVMRYKEKRRTRLFSRKIRYQVRKVNADQRPRTQGRFASRPNCGSEVQSSKGKAGLPSHHHSQ</sequence>
<evidence type="ECO:0000256" key="3">
    <source>
        <dbReference type="PROSITE-ProRule" id="PRU00357"/>
    </source>
</evidence>
<dbReference type="InterPro" id="IPR010402">
    <property type="entry name" value="CCT_domain"/>
</dbReference>
<feature type="region of interest" description="Disordered" evidence="4">
    <location>
        <begin position="22"/>
        <end position="63"/>
    </location>
</feature>
<dbReference type="PANTHER" id="PTHR31874:SF10">
    <property type="entry name" value="PROTEIN CHLOROPLAST IMPORT APPARATUS 2"/>
    <property type="match status" value="1"/>
</dbReference>
<proteinExistence type="predicted"/>
<dbReference type="GO" id="GO:0005634">
    <property type="term" value="C:nucleus"/>
    <property type="evidence" value="ECO:0007669"/>
    <property type="project" value="UniProtKB-SubCell"/>
</dbReference>
<name>A0AAE1J9N8_9FABA</name>
<keyword evidence="7" id="KW-1185">Reference proteome</keyword>
<evidence type="ECO:0000256" key="2">
    <source>
        <dbReference type="ARBA" id="ARBA00023242"/>
    </source>
</evidence>
<dbReference type="Proteomes" id="UP001293593">
    <property type="component" value="Unassembled WGS sequence"/>
</dbReference>
<gene>
    <name evidence="6" type="ORF">QN277_026609</name>
</gene>
<dbReference type="EMBL" id="JAWXYG010000008">
    <property type="protein sequence ID" value="KAK4265578.1"/>
    <property type="molecule type" value="Genomic_DNA"/>
</dbReference>
<evidence type="ECO:0000256" key="4">
    <source>
        <dbReference type="SAM" id="MobiDB-lite"/>
    </source>
</evidence>
<comment type="caution">
    <text evidence="6">The sequence shown here is derived from an EMBL/GenBank/DDBJ whole genome shotgun (WGS) entry which is preliminary data.</text>
</comment>
<comment type="subcellular location">
    <subcellularLocation>
        <location evidence="1 3">Nucleus</location>
    </subcellularLocation>
</comment>
<keyword evidence="2 3" id="KW-0539">Nucleus</keyword>